<keyword evidence="2" id="KW-0812">Transmembrane</keyword>
<evidence type="ECO:0000256" key="2">
    <source>
        <dbReference type="SAM" id="Phobius"/>
    </source>
</evidence>
<evidence type="ECO:0000313" key="3">
    <source>
        <dbReference type="EMBL" id="EGT51575.1"/>
    </source>
</evidence>
<feature type="transmembrane region" description="Helical" evidence="2">
    <location>
        <begin position="220"/>
        <end position="243"/>
    </location>
</feature>
<evidence type="ECO:0000313" key="4">
    <source>
        <dbReference type="Proteomes" id="UP000008068"/>
    </source>
</evidence>
<reference evidence="4" key="1">
    <citation type="submission" date="2011-07" db="EMBL/GenBank/DDBJ databases">
        <authorList>
            <consortium name="Caenorhabditis brenneri Sequencing and Analysis Consortium"/>
            <person name="Wilson R.K."/>
        </authorList>
    </citation>
    <scope>NUCLEOTIDE SEQUENCE [LARGE SCALE GENOMIC DNA]</scope>
    <source>
        <strain evidence="4">PB2801</strain>
    </source>
</reference>
<feature type="transmembrane region" description="Helical" evidence="2">
    <location>
        <begin position="112"/>
        <end position="133"/>
    </location>
</feature>
<accession>G0N3D8</accession>
<protein>
    <submittedName>
        <fullName evidence="3">Uncharacterized protein</fullName>
    </submittedName>
</protein>
<keyword evidence="4" id="KW-1185">Reference proteome</keyword>
<name>G0N3D8_CAEBE</name>
<feature type="transmembrane region" description="Helical" evidence="2">
    <location>
        <begin position="255"/>
        <end position="279"/>
    </location>
</feature>
<sequence>MRPARRNKQRQQASNRGSPRDGSRDYDEALSSNKKTKSDYPFSSWDQKKKQLQSLRLPTVGIIALIIGALEFQIDSGTIDGLNTFLTGFLCTSTMIEWKTNSRGRRRKTNNSYFYIVLFIIRVLIGLMNFEILKSYYGEYNAQVTTFKLTMTVIGSFIGAEVITLIRSVFIGVSVALSKYNADRINRKGREIDGFCGAVFWLQLSFAYDWEEISREPERWWYFVVTKAFMYIGSVYGAYWGAYDLRRWVRVKKQNMWILITLCSVLCSVTGAVGGEFVWQLKRTVLFEKLV</sequence>
<dbReference type="AlphaFoldDB" id="G0N3D8"/>
<dbReference type="HOGENOM" id="CLU_957212_0_0_1"/>
<dbReference type="EMBL" id="GL379834">
    <property type="protein sequence ID" value="EGT51575.1"/>
    <property type="molecule type" value="Genomic_DNA"/>
</dbReference>
<keyword evidence="2" id="KW-1133">Transmembrane helix</keyword>
<feature type="transmembrane region" description="Helical" evidence="2">
    <location>
        <begin position="153"/>
        <end position="180"/>
    </location>
</feature>
<proteinExistence type="predicted"/>
<dbReference type="InParanoid" id="G0N3D8"/>
<gene>
    <name evidence="3" type="ORF">CAEBREN_00599</name>
</gene>
<evidence type="ECO:0000256" key="1">
    <source>
        <dbReference type="SAM" id="MobiDB-lite"/>
    </source>
</evidence>
<organism evidence="4">
    <name type="scientific">Caenorhabditis brenneri</name>
    <name type="common">Nematode worm</name>
    <dbReference type="NCBI Taxonomy" id="135651"/>
    <lineage>
        <taxon>Eukaryota</taxon>
        <taxon>Metazoa</taxon>
        <taxon>Ecdysozoa</taxon>
        <taxon>Nematoda</taxon>
        <taxon>Chromadorea</taxon>
        <taxon>Rhabditida</taxon>
        <taxon>Rhabditina</taxon>
        <taxon>Rhabditomorpha</taxon>
        <taxon>Rhabditoidea</taxon>
        <taxon>Rhabditidae</taxon>
        <taxon>Peloderinae</taxon>
        <taxon>Caenorhabditis</taxon>
    </lineage>
</organism>
<feature type="compositionally biased region" description="Basic and acidic residues" evidence="1">
    <location>
        <begin position="18"/>
        <end position="27"/>
    </location>
</feature>
<feature type="region of interest" description="Disordered" evidence="1">
    <location>
        <begin position="1"/>
        <end position="42"/>
    </location>
</feature>
<keyword evidence="2" id="KW-0472">Membrane</keyword>
<dbReference type="Proteomes" id="UP000008068">
    <property type="component" value="Unassembled WGS sequence"/>
</dbReference>